<evidence type="ECO:0000313" key="4">
    <source>
        <dbReference type="Proteomes" id="UP001595803"/>
    </source>
</evidence>
<protein>
    <submittedName>
        <fullName evidence="3">DinB family protein</fullName>
    </submittedName>
</protein>
<reference evidence="4" key="1">
    <citation type="journal article" date="2019" name="Int. J. Syst. Evol. Microbiol.">
        <title>The Global Catalogue of Microorganisms (GCM) 10K type strain sequencing project: providing services to taxonomists for standard genome sequencing and annotation.</title>
        <authorList>
            <consortium name="The Broad Institute Genomics Platform"/>
            <consortium name="The Broad Institute Genome Sequencing Center for Infectious Disease"/>
            <person name="Wu L."/>
            <person name="Ma J."/>
        </authorList>
    </citation>
    <scope>NUCLEOTIDE SEQUENCE [LARGE SCALE GENOMIC DNA]</scope>
    <source>
        <strain evidence="4">CCTCC AB 2017081</strain>
    </source>
</reference>
<gene>
    <name evidence="3" type="ORF">ACFOSB_08065</name>
</gene>
<evidence type="ECO:0000256" key="2">
    <source>
        <dbReference type="ARBA" id="ARBA00022723"/>
    </source>
</evidence>
<organism evidence="3 4">
    <name type="scientific">Deinococcus rufus</name>
    <dbReference type="NCBI Taxonomy" id="2136097"/>
    <lineage>
        <taxon>Bacteria</taxon>
        <taxon>Thermotogati</taxon>
        <taxon>Deinococcota</taxon>
        <taxon>Deinococci</taxon>
        <taxon>Deinococcales</taxon>
        <taxon>Deinococcaceae</taxon>
        <taxon>Deinococcus</taxon>
    </lineage>
</organism>
<comment type="similarity">
    <text evidence="1">Belongs to the DinB family.</text>
</comment>
<evidence type="ECO:0000256" key="1">
    <source>
        <dbReference type="ARBA" id="ARBA00008635"/>
    </source>
</evidence>
<dbReference type="PANTHER" id="PTHR37302">
    <property type="entry name" value="SLR1116 PROTEIN"/>
    <property type="match status" value="1"/>
</dbReference>
<keyword evidence="4" id="KW-1185">Reference proteome</keyword>
<comment type="caution">
    <text evidence="3">The sequence shown here is derived from an EMBL/GenBank/DDBJ whole genome shotgun (WGS) entry which is preliminary data.</text>
</comment>
<accession>A0ABV7Z994</accession>
<dbReference type="InterPro" id="IPR034660">
    <property type="entry name" value="DinB/YfiT-like"/>
</dbReference>
<sequence length="192" mass="21934">MNPLETYDYLTRARRDLWATLEAAPDEVLRRPLLHGKRFDSILDLVLHTAEVEDGWIHGDFQGLPMVQDRHPDVRDRPDGPDTGLSLATIQAYWQDVEADTRAYLSALTDSDLTRVVTLEDWPEGHRQFRLDGLVWHVLLHEVRHTAQIAALLRTQGVKPPQLDLLFYLPSEETGRSSEGFINPRPAPQETP</sequence>
<evidence type="ECO:0000313" key="3">
    <source>
        <dbReference type="EMBL" id="MFC3832810.1"/>
    </source>
</evidence>
<dbReference type="SUPFAM" id="SSF109854">
    <property type="entry name" value="DinB/YfiT-like putative metalloenzymes"/>
    <property type="match status" value="1"/>
</dbReference>
<dbReference type="PANTHER" id="PTHR37302:SF3">
    <property type="entry name" value="DAMAGE-INDUCIBLE PROTEIN DINB"/>
    <property type="match status" value="1"/>
</dbReference>
<dbReference type="InterPro" id="IPR007837">
    <property type="entry name" value="DinB"/>
</dbReference>
<dbReference type="RefSeq" id="WP_322473948.1">
    <property type="nucleotide sequence ID" value="NZ_JBHRZG010000008.1"/>
</dbReference>
<dbReference type="EMBL" id="JBHRZG010000008">
    <property type="protein sequence ID" value="MFC3832810.1"/>
    <property type="molecule type" value="Genomic_DNA"/>
</dbReference>
<keyword evidence="2" id="KW-0479">Metal-binding</keyword>
<proteinExistence type="inferred from homology"/>
<dbReference type="Gene3D" id="1.20.120.450">
    <property type="entry name" value="dinb family like domain"/>
    <property type="match status" value="1"/>
</dbReference>
<dbReference type="Proteomes" id="UP001595803">
    <property type="component" value="Unassembled WGS sequence"/>
</dbReference>
<name>A0ABV7Z994_9DEIO</name>
<dbReference type="Pfam" id="PF05163">
    <property type="entry name" value="DinB"/>
    <property type="match status" value="1"/>
</dbReference>